<keyword evidence="5 6" id="KW-0505">Motor protein</keyword>
<dbReference type="InterPro" id="IPR019821">
    <property type="entry name" value="Kinesin_motor_CS"/>
</dbReference>
<feature type="binding site" evidence="6">
    <location>
        <begin position="10"/>
        <end position="17"/>
    </location>
    <ligand>
        <name>ATP</name>
        <dbReference type="ChEBI" id="CHEBI:30616"/>
    </ligand>
</feature>
<feature type="non-terminal residue" evidence="8">
    <location>
        <position position="1"/>
    </location>
</feature>
<accession>A0ABN9RV20</accession>
<evidence type="ECO:0000256" key="3">
    <source>
        <dbReference type="ARBA" id="ARBA00022840"/>
    </source>
</evidence>
<dbReference type="InterPro" id="IPR001752">
    <property type="entry name" value="Kinesin_motor_dom"/>
</dbReference>
<evidence type="ECO:0000256" key="1">
    <source>
        <dbReference type="ARBA" id="ARBA00022701"/>
    </source>
</evidence>
<keyword evidence="9" id="KW-1185">Reference proteome</keyword>
<evidence type="ECO:0000256" key="5">
    <source>
        <dbReference type="ARBA" id="ARBA00023175"/>
    </source>
</evidence>
<dbReference type="PANTHER" id="PTHR47968">
    <property type="entry name" value="CENTROMERE PROTEIN E"/>
    <property type="match status" value="1"/>
</dbReference>
<dbReference type="Pfam" id="PF00225">
    <property type="entry name" value="Kinesin"/>
    <property type="match status" value="1"/>
</dbReference>
<dbReference type="InterPro" id="IPR027640">
    <property type="entry name" value="Kinesin-like_fam"/>
</dbReference>
<dbReference type="PROSITE" id="PS50067">
    <property type="entry name" value="KINESIN_MOTOR_2"/>
    <property type="match status" value="1"/>
</dbReference>
<evidence type="ECO:0000313" key="9">
    <source>
        <dbReference type="Proteomes" id="UP001189429"/>
    </source>
</evidence>
<evidence type="ECO:0000313" key="8">
    <source>
        <dbReference type="EMBL" id="CAK0822588.1"/>
    </source>
</evidence>
<dbReference type="Proteomes" id="UP001189429">
    <property type="component" value="Unassembled WGS sequence"/>
</dbReference>
<evidence type="ECO:0000256" key="4">
    <source>
        <dbReference type="ARBA" id="ARBA00023054"/>
    </source>
</evidence>
<keyword evidence="1" id="KW-0493">Microtubule</keyword>
<dbReference type="InterPro" id="IPR036961">
    <property type="entry name" value="Kinesin_motor_dom_sf"/>
</dbReference>
<dbReference type="SUPFAM" id="SSF52540">
    <property type="entry name" value="P-loop containing nucleoside triphosphate hydrolases"/>
    <property type="match status" value="1"/>
</dbReference>
<feature type="domain" description="Kinesin motor" evidence="7">
    <location>
        <begin position="1"/>
        <end position="215"/>
    </location>
</feature>
<gene>
    <name evidence="8" type="ORF">PCOR1329_LOCUS23571</name>
</gene>
<dbReference type="PANTHER" id="PTHR47968:SF13">
    <property type="entry name" value="KINESIN-LIKE PROTEIN KIF19 ISOFORM X1"/>
    <property type="match status" value="1"/>
</dbReference>
<comment type="caution">
    <text evidence="8">The sequence shown here is derived from an EMBL/GenBank/DDBJ whole genome shotgun (WGS) entry which is preliminary data.</text>
</comment>
<dbReference type="EMBL" id="CAUYUJ010008002">
    <property type="protein sequence ID" value="CAK0822588.1"/>
    <property type="molecule type" value="Genomic_DNA"/>
</dbReference>
<dbReference type="PRINTS" id="PR00380">
    <property type="entry name" value="KINESINHEAVY"/>
</dbReference>
<sequence>AYNATVFAYGSTGAGKTFTMIGTQKDPGVMLRTVKELFDEASEVHSGDSGRTVSIRCSFIEVYNENLLDLLATDGNEPLIDLRDDPEKGTIVAGITETEAESADEVLELLHAGNRRRTTEPTAMNVTSSRSHAVLQVVVQQRGRDGTTLTGKLSMIDLAGSERASQTENRGARLLEGANINRSLLALGNCISALLPFPASVRPSCPTVTRSSPDC</sequence>
<dbReference type="PROSITE" id="PS00411">
    <property type="entry name" value="KINESIN_MOTOR_1"/>
    <property type="match status" value="1"/>
</dbReference>
<dbReference type="Gene3D" id="3.40.850.10">
    <property type="entry name" value="Kinesin motor domain"/>
    <property type="match status" value="1"/>
</dbReference>
<name>A0ABN9RV20_9DINO</name>
<protein>
    <recommendedName>
        <fullName evidence="7">Kinesin motor domain-containing protein</fullName>
    </recommendedName>
</protein>
<keyword evidence="3 6" id="KW-0067">ATP-binding</keyword>
<keyword evidence="2 6" id="KW-0547">Nucleotide-binding</keyword>
<dbReference type="SMART" id="SM00129">
    <property type="entry name" value="KISc"/>
    <property type="match status" value="1"/>
</dbReference>
<comment type="similarity">
    <text evidence="6">Belongs to the TRAFAC class myosin-kinesin ATPase superfamily. Kinesin family.</text>
</comment>
<evidence type="ECO:0000259" key="7">
    <source>
        <dbReference type="PROSITE" id="PS50067"/>
    </source>
</evidence>
<proteinExistence type="inferred from homology"/>
<evidence type="ECO:0000256" key="2">
    <source>
        <dbReference type="ARBA" id="ARBA00022741"/>
    </source>
</evidence>
<evidence type="ECO:0000256" key="6">
    <source>
        <dbReference type="PROSITE-ProRule" id="PRU00283"/>
    </source>
</evidence>
<keyword evidence="4" id="KW-0175">Coiled coil</keyword>
<reference evidence="8" key="1">
    <citation type="submission" date="2023-10" db="EMBL/GenBank/DDBJ databases">
        <authorList>
            <person name="Chen Y."/>
            <person name="Shah S."/>
            <person name="Dougan E. K."/>
            <person name="Thang M."/>
            <person name="Chan C."/>
        </authorList>
    </citation>
    <scope>NUCLEOTIDE SEQUENCE [LARGE SCALE GENOMIC DNA]</scope>
</reference>
<dbReference type="InterPro" id="IPR027417">
    <property type="entry name" value="P-loop_NTPase"/>
</dbReference>
<organism evidence="8 9">
    <name type="scientific">Prorocentrum cordatum</name>
    <dbReference type="NCBI Taxonomy" id="2364126"/>
    <lineage>
        <taxon>Eukaryota</taxon>
        <taxon>Sar</taxon>
        <taxon>Alveolata</taxon>
        <taxon>Dinophyceae</taxon>
        <taxon>Prorocentrales</taxon>
        <taxon>Prorocentraceae</taxon>
        <taxon>Prorocentrum</taxon>
    </lineage>
</organism>